<organism evidence="1">
    <name type="scientific">viral metagenome</name>
    <dbReference type="NCBI Taxonomy" id="1070528"/>
    <lineage>
        <taxon>unclassified sequences</taxon>
        <taxon>metagenomes</taxon>
        <taxon>organismal metagenomes</taxon>
    </lineage>
</organism>
<proteinExistence type="predicted"/>
<protein>
    <submittedName>
        <fullName evidence="1">Uncharacterized protein</fullName>
    </submittedName>
</protein>
<dbReference type="AlphaFoldDB" id="A0A6C0D7J0"/>
<name>A0A6C0D7J0_9ZZZZ</name>
<sequence length="65" mass="7837">MVTTLMFFQDLFGFLKNGQKKCPKLKSQNTFWKRKSLKYNKSPKQLKENPIMESINLFIIFYINE</sequence>
<dbReference type="EMBL" id="MN739550">
    <property type="protein sequence ID" value="QHT12738.1"/>
    <property type="molecule type" value="Genomic_DNA"/>
</dbReference>
<accession>A0A6C0D7J0</accession>
<evidence type="ECO:0000313" key="1">
    <source>
        <dbReference type="EMBL" id="QHT12738.1"/>
    </source>
</evidence>
<reference evidence="1" key="1">
    <citation type="journal article" date="2020" name="Nature">
        <title>Giant virus diversity and host interactions through global metagenomics.</title>
        <authorList>
            <person name="Schulz F."/>
            <person name="Roux S."/>
            <person name="Paez-Espino D."/>
            <person name="Jungbluth S."/>
            <person name="Walsh D.A."/>
            <person name="Denef V.J."/>
            <person name="McMahon K.D."/>
            <person name="Konstantinidis K.T."/>
            <person name="Eloe-Fadrosh E.A."/>
            <person name="Kyrpides N.C."/>
            <person name="Woyke T."/>
        </authorList>
    </citation>
    <scope>NUCLEOTIDE SEQUENCE</scope>
    <source>
        <strain evidence="1">GVMAG-M-3300023174-130</strain>
    </source>
</reference>